<protein>
    <submittedName>
        <fullName evidence="1">Uncharacterized protein</fullName>
    </submittedName>
</protein>
<organism evidence="1 2">
    <name type="scientific">Xenorhabdus beddingii</name>
    <dbReference type="NCBI Taxonomy" id="40578"/>
    <lineage>
        <taxon>Bacteria</taxon>
        <taxon>Pseudomonadati</taxon>
        <taxon>Pseudomonadota</taxon>
        <taxon>Gammaproteobacteria</taxon>
        <taxon>Enterobacterales</taxon>
        <taxon>Morganellaceae</taxon>
        <taxon>Xenorhabdus</taxon>
    </lineage>
</organism>
<accession>A0A1Y2SCQ2</accession>
<dbReference type="EMBL" id="MUBK01000048">
    <property type="protein sequence ID" value="OTA16049.1"/>
    <property type="molecule type" value="Genomic_DNA"/>
</dbReference>
<comment type="caution">
    <text evidence="1">The sequence shown here is derived from an EMBL/GenBank/DDBJ whole genome shotgun (WGS) entry which is preliminary data.</text>
</comment>
<dbReference type="AlphaFoldDB" id="A0A1Y2SCQ2"/>
<dbReference type="STRING" id="40578.Xbed_03521"/>
<gene>
    <name evidence="1" type="ORF">Xbed_03521</name>
</gene>
<evidence type="ECO:0000313" key="2">
    <source>
        <dbReference type="Proteomes" id="UP000194204"/>
    </source>
</evidence>
<reference evidence="1 2" key="1">
    <citation type="submission" date="2017-01" db="EMBL/GenBank/DDBJ databases">
        <title>Deconstructing symbiosis and pathogenesis requirements using a combined genomic-metabolomic approach.</title>
        <authorList>
            <person name="Tobias N.J."/>
            <person name="Wolff H."/>
            <person name="Djahanschiri B."/>
            <person name="Ebersberger I."/>
            <person name="Bode H.B."/>
        </authorList>
    </citation>
    <scope>NUCLEOTIDE SEQUENCE [LARGE SCALE GENOMIC DNA]</scope>
    <source>
        <strain evidence="1 2">DSM 4764</strain>
    </source>
</reference>
<name>A0A1Y2SCQ2_9GAMM</name>
<keyword evidence="2" id="KW-1185">Reference proteome</keyword>
<evidence type="ECO:0000313" key="1">
    <source>
        <dbReference type="EMBL" id="OTA16049.1"/>
    </source>
</evidence>
<proteinExistence type="predicted"/>
<sequence length="74" mass="8570">MFMCDQPHYITPANILIGNCLICETDMGFGIRPRNAACTKIYDQDNIFQRYDLQMKILLLTCFIATLRQHLGEN</sequence>
<dbReference type="Proteomes" id="UP000194204">
    <property type="component" value="Unassembled WGS sequence"/>
</dbReference>